<accession>A0A1Y0B0H9</accession>
<protein>
    <submittedName>
        <fullName evidence="1">Uncharacterized protein</fullName>
    </submittedName>
</protein>
<keyword evidence="1" id="KW-0496">Mitochondrion</keyword>
<proteinExistence type="predicted"/>
<organism evidence="1">
    <name type="scientific">Utricularia reniformis</name>
    <dbReference type="NCBI Taxonomy" id="192314"/>
    <lineage>
        <taxon>Eukaryota</taxon>
        <taxon>Viridiplantae</taxon>
        <taxon>Streptophyta</taxon>
        <taxon>Embryophyta</taxon>
        <taxon>Tracheophyta</taxon>
        <taxon>Spermatophyta</taxon>
        <taxon>Magnoliopsida</taxon>
        <taxon>eudicotyledons</taxon>
        <taxon>Gunneridae</taxon>
        <taxon>Pentapetalae</taxon>
        <taxon>asterids</taxon>
        <taxon>lamiids</taxon>
        <taxon>Lamiales</taxon>
        <taxon>Lentibulariaceae</taxon>
        <taxon>Utricularia</taxon>
    </lineage>
</organism>
<geneLocation type="mitochondrion" evidence="1"/>
<gene>
    <name evidence="1" type="ORF">AEK19_MT0650</name>
</gene>
<dbReference type="AlphaFoldDB" id="A0A1Y0B0H9"/>
<name>A0A1Y0B0H9_9LAMI</name>
<evidence type="ECO:0000313" key="1">
    <source>
        <dbReference type="EMBL" id="ART30903.1"/>
    </source>
</evidence>
<reference evidence="1" key="1">
    <citation type="submission" date="2017-03" db="EMBL/GenBank/DDBJ databases">
        <title>The mitochondrial genome of the carnivorous plant Utricularia reniformis (Lentibulariaceae): structure, comparative analysis and evolutionary landmarks.</title>
        <authorList>
            <person name="Silva S.R."/>
            <person name="Alvarenga D.O."/>
            <person name="Michael T.P."/>
            <person name="Miranda V.F.O."/>
            <person name="Varani A.M."/>
        </authorList>
    </citation>
    <scope>NUCLEOTIDE SEQUENCE</scope>
</reference>
<sequence>MIWKLYEMVDSMDSGLPPLLPIKMDNGGWF</sequence>
<dbReference type="EMBL" id="KY774314">
    <property type="protein sequence ID" value="ART30903.1"/>
    <property type="molecule type" value="Genomic_DNA"/>
</dbReference>